<accession>A0ABT9ESL0</accession>
<comment type="caution">
    <text evidence="1">The sequence shown here is derived from an EMBL/GenBank/DDBJ whole genome shotgun (WGS) entry which is preliminary data.</text>
</comment>
<protein>
    <recommendedName>
        <fullName evidence="3">Glycosyl transferase family 1 domain-containing protein</fullName>
    </recommendedName>
</protein>
<keyword evidence="2" id="KW-1185">Reference proteome</keyword>
<reference evidence="1" key="1">
    <citation type="submission" date="2023-07" db="EMBL/GenBank/DDBJ databases">
        <title>Genome content predicts the carbon catabolic preferences of heterotrophic bacteria.</title>
        <authorList>
            <person name="Gralka M."/>
        </authorList>
    </citation>
    <scope>NUCLEOTIDE SEQUENCE</scope>
    <source>
        <strain evidence="1">5G01</strain>
    </source>
</reference>
<gene>
    <name evidence="1" type="ORF">Q8W30_05635</name>
</gene>
<dbReference type="EMBL" id="JAUYVO010000003">
    <property type="protein sequence ID" value="MDP2522049.1"/>
    <property type="molecule type" value="Genomic_DNA"/>
</dbReference>
<dbReference type="SUPFAM" id="SSF53756">
    <property type="entry name" value="UDP-Glycosyltransferase/glycogen phosphorylase"/>
    <property type="match status" value="1"/>
</dbReference>
<evidence type="ECO:0000313" key="1">
    <source>
        <dbReference type="EMBL" id="MDP2522049.1"/>
    </source>
</evidence>
<name>A0ABT9ESL0_9GAMM</name>
<dbReference type="RefSeq" id="WP_305450373.1">
    <property type="nucleotide sequence ID" value="NZ_JAUYVO010000003.1"/>
</dbReference>
<dbReference type="Proteomes" id="UP001177341">
    <property type="component" value="Unassembled WGS sequence"/>
</dbReference>
<dbReference type="Gene3D" id="3.40.50.2000">
    <property type="entry name" value="Glycogen Phosphorylase B"/>
    <property type="match status" value="1"/>
</dbReference>
<organism evidence="1 2">
    <name type="scientific">Neptunomonas phycophila</name>
    <dbReference type="NCBI Taxonomy" id="1572645"/>
    <lineage>
        <taxon>Bacteria</taxon>
        <taxon>Pseudomonadati</taxon>
        <taxon>Pseudomonadota</taxon>
        <taxon>Gammaproteobacteria</taxon>
        <taxon>Oceanospirillales</taxon>
        <taxon>Oceanospirillaceae</taxon>
        <taxon>Neptunomonas</taxon>
    </lineage>
</organism>
<proteinExistence type="predicted"/>
<evidence type="ECO:0008006" key="3">
    <source>
        <dbReference type="Google" id="ProtNLM"/>
    </source>
</evidence>
<evidence type="ECO:0000313" key="2">
    <source>
        <dbReference type="Proteomes" id="UP001177341"/>
    </source>
</evidence>
<sequence>MKKFIYYPFKFRSFENPYCSNFVSWIEDLGLIDITPERVRGFNVKNIFKRNETCAFVNWLDNELVSKKGEITLKGFVKALLMMILFRLFCKKVFFVKHNNYPHSTKLNHAGIVKFLVSVLERLATKVIIHDESIKKKNYVFVPHPLYSECYDEIDVNIVGDYFSYFGRIDAYKSIVELVNKWPDSESPLYIIGTGKDKKYVNKVKEAARNKLNVFFVNKRLSDGEAGNFIKSSKALIIPNQGLDMIVSGVVYFGITYKVPIIGFDLEHIKYLSDKFPAIFYSIDGKIESPILLGHENEGIKKCYEEFYKRYYSSNPLKVLGL</sequence>